<feature type="domain" description="DUF6883" evidence="1">
    <location>
        <begin position="3"/>
        <end position="81"/>
    </location>
</feature>
<name>Q02B59_SOLUE</name>
<dbReference type="STRING" id="234267.Acid_0706"/>
<proteinExistence type="predicted"/>
<dbReference type="OrthoDB" id="165404at2"/>
<accession>Q02B59</accession>
<evidence type="ECO:0000313" key="2">
    <source>
        <dbReference type="EMBL" id="ABJ81707.1"/>
    </source>
</evidence>
<sequence length="85" mass="9294">MQLPGGDNAIVEIAKLREYCLDPQHPRGRHKARVFAAALGLAQADAESLREALLGAAREADALVGESDEYGDRFTVDFGTRRRRG</sequence>
<dbReference type="Pfam" id="PF21814">
    <property type="entry name" value="DUF6883"/>
    <property type="match status" value="1"/>
</dbReference>
<reference evidence="2" key="1">
    <citation type="submission" date="2006-10" db="EMBL/GenBank/DDBJ databases">
        <title>Complete sequence of Solibacter usitatus Ellin6076.</title>
        <authorList>
            <consortium name="US DOE Joint Genome Institute"/>
            <person name="Copeland A."/>
            <person name="Lucas S."/>
            <person name="Lapidus A."/>
            <person name="Barry K."/>
            <person name="Detter J.C."/>
            <person name="Glavina del Rio T."/>
            <person name="Hammon N."/>
            <person name="Israni S."/>
            <person name="Dalin E."/>
            <person name="Tice H."/>
            <person name="Pitluck S."/>
            <person name="Thompson L.S."/>
            <person name="Brettin T."/>
            <person name="Bruce D."/>
            <person name="Han C."/>
            <person name="Tapia R."/>
            <person name="Gilna P."/>
            <person name="Schmutz J."/>
            <person name="Larimer F."/>
            <person name="Land M."/>
            <person name="Hauser L."/>
            <person name="Kyrpides N."/>
            <person name="Mikhailova N."/>
            <person name="Janssen P.H."/>
            <person name="Kuske C.R."/>
            <person name="Richardson P."/>
        </authorList>
    </citation>
    <scope>NUCLEOTIDE SEQUENCE</scope>
    <source>
        <strain evidence="2">Ellin6076</strain>
    </source>
</reference>
<dbReference type="InterPro" id="IPR049250">
    <property type="entry name" value="DUF6883"/>
</dbReference>
<dbReference type="AlphaFoldDB" id="Q02B59"/>
<organism evidence="2">
    <name type="scientific">Solibacter usitatus (strain Ellin6076)</name>
    <dbReference type="NCBI Taxonomy" id="234267"/>
    <lineage>
        <taxon>Bacteria</taxon>
        <taxon>Pseudomonadati</taxon>
        <taxon>Acidobacteriota</taxon>
        <taxon>Terriglobia</taxon>
        <taxon>Bryobacterales</taxon>
        <taxon>Solibacteraceae</taxon>
        <taxon>Candidatus Solibacter</taxon>
    </lineage>
</organism>
<dbReference type="InParanoid" id="Q02B59"/>
<evidence type="ECO:0000259" key="1">
    <source>
        <dbReference type="Pfam" id="PF21814"/>
    </source>
</evidence>
<dbReference type="EMBL" id="CP000473">
    <property type="protein sequence ID" value="ABJ81707.1"/>
    <property type="molecule type" value="Genomic_DNA"/>
</dbReference>
<dbReference type="HOGENOM" id="CLU_137827_0_0_0"/>
<dbReference type="eggNOG" id="COG3210">
    <property type="taxonomic scope" value="Bacteria"/>
</dbReference>
<dbReference type="KEGG" id="sus:Acid_0706"/>
<gene>
    <name evidence="2" type="ordered locus">Acid_0706</name>
</gene>
<protein>
    <recommendedName>
        <fullName evidence="1">DUF6883 domain-containing protein</fullName>
    </recommendedName>
</protein>